<keyword evidence="4" id="KW-1185">Reference proteome</keyword>
<dbReference type="SUPFAM" id="SSF52540">
    <property type="entry name" value="P-loop containing nucleoside triphosphate hydrolases"/>
    <property type="match status" value="1"/>
</dbReference>
<dbReference type="InterPro" id="IPR007111">
    <property type="entry name" value="NACHT_NTPase"/>
</dbReference>
<dbReference type="Proteomes" id="UP000777438">
    <property type="component" value="Unassembled WGS sequence"/>
</dbReference>
<organism evidence="3 4">
    <name type="scientific">Thelonectria olida</name>
    <dbReference type="NCBI Taxonomy" id="1576542"/>
    <lineage>
        <taxon>Eukaryota</taxon>
        <taxon>Fungi</taxon>
        <taxon>Dikarya</taxon>
        <taxon>Ascomycota</taxon>
        <taxon>Pezizomycotina</taxon>
        <taxon>Sordariomycetes</taxon>
        <taxon>Hypocreomycetidae</taxon>
        <taxon>Hypocreales</taxon>
        <taxon>Nectriaceae</taxon>
        <taxon>Thelonectria</taxon>
    </lineage>
</organism>
<dbReference type="PANTHER" id="PTHR10039">
    <property type="entry name" value="AMELOGENIN"/>
    <property type="match status" value="1"/>
</dbReference>
<dbReference type="Pfam" id="PF14479">
    <property type="entry name" value="HeLo"/>
    <property type="match status" value="1"/>
</dbReference>
<proteinExistence type="predicted"/>
<gene>
    <name evidence="3" type="ORF">B0T10DRAFT_197799</name>
</gene>
<evidence type="ECO:0000313" key="4">
    <source>
        <dbReference type="Proteomes" id="UP000777438"/>
    </source>
</evidence>
<keyword evidence="1" id="KW-0677">Repeat</keyword>
<dbReference type="OrthoDB" id="539213at2759"/>
<dbReference type="EMBL" id="JAGPYM010000035">
    <property type="protein sequence ID" value="KAH6876317.1"/>
    <property type="molecule type" value="Genomic_DNA"/>
</dbReference>
<dbReference type="Pfam" id="PF24883">
    <property type="entry name" value="NPHP3_N"/>
    <property type="match status" value="1"/>
</dbReference>
<evidence type="ECO:0000259" key="2">
    <source>
        <dbReference type="PROSITE" id="PS50837"/>
    </source>
</evidence>
<dbReference type="InterPro" id="IPR027417">
    <property type="entry name" value="P-loop_NTPase"/>
</dbReference>
<comment type="caution">
    <text evidence="3">The sequence shown here is derived from an EMBL/GenBank/DDBJ whole genome shotgun (WGS) entry which is preliminary data.</text>
</comment>
<protein>
    <recommendedName>
        <fullName evidence="2">NACHT domain-containing protein</fullName>
    </recommendedName>
</protein>
<evidence type="ECO:0000313" key="3">
    <source>
        <dbReference type="EMBL" id="KAH6876317.1"/>
    </source>
</evidence>
<dbReference type="Gene3D" id="1.20.120.1020">
    <property type="entry name" value="Prion-inhibition and propagation, HeLo domain"/>
    <property type="match status" value="2"/>
</dbReference>
<feature type="non-terminal residue" evidence="3">
    <location>
        <position position="1"/>
    </location>
</feature>
<dbReference type="Gene3D" id="3.40.50.300">
    <property type="entry name" value="P-loop containing nucleotide triphosphate hydrolases"/>
    <property type="match status" value="1"/>
</dbReference>
<dbReference type="InterPro" id="IPR056884">
    <property type="entry name" value="NPHP3-like_N"/>
</dbReference>
<name>A0A9P9AIV7_9HYPO</name>
<sequence>MEVAGLAIGIAGLAGLFASCLDSIEKIQSYRSSKIDASGLNAQFEAEKLRLEKWGLDVGFDASAPSARTNHHPALDEAKTIKAVRELLLIIESIRNIERPESTRKKVAWAVWGKEKSADQVRLLRDLVQCLYDLVPPGRPQRLSEEQDEANSIALESVLGTHLRTLELPQTLARLNKVITTETRRELRSWLMGRHLPNERYDDSIQRRLDGTCNWILERPEFLHWASSDFPDSKPKILWINGPPGYGKTVLCARVIEHLKATTETDPTPLAYFFFSSDFESREDPLAAIRSWMCQAAAQDQGVFDLIRQKWDQAEDQVASRTDVVNLFREIFLRPSLRCILVLDGLDECSPRDTCISVADCLELVTQSISGSNTRLLVVSRDNHEIRRGLTDVAATKAAEYRIADEDVRADNASYAGAIVDKQLPNKSQLVRTEIAERMTDRCKGQFLWLKLQGDSINGGLNRKQLIRTVEDTPVELTGLYDQNWAQIDRLPAYSRSRAISLLRLAAFTFRPLTVCEITEAVLVYDECDEFPVDELPDSWDDVYVQTQILGLCGSLLEIRSQ</sequence>
<dbReference type="InterPro" id="IPR038305">
    <property type="entry name" value="HeLo_sf"/>
</dbReference>
<accession>A0A9P9AIV7</accession>
<dbReference type="PANTHER" id="PTHR10039:SF16">
    <property type="entry name" value="GPI INOSITOL-DEACYLASE"/>
    <property type="match status" value="1"/>
</dbReference>
<evidence type="ECO:0000256" key="1">
    <source>
        <dbReference type="ARBA" id="ARBA00022737"/>
    </source>
</evidence>
<dbReference type="InterPro" id="IPR029498">
    <property type="entry name" value="HeLo_dom"/>
</dbReference>
<dbReference type="AlphaFoldDB" id="A0A9P9AIV7"/>
<dbReference type="PROSITE" id="PS50837">
    <property type="entry name" value="NACHT"/>
    <property type="match status" value="1"/>
</dbReference>
<feature type="domain" description="NACHT" evidence="2">
    <location>
        <begin position="236"/>
        <end position="383"/>
    </location>
</feature>
<reference evidence="3 4" key="1">
    <citation type="journal article" date="2021" name="Nat. Commun.">
        <title>Genetic determinants of endophytism in the Arabidopsis root mycobiome.</title>
        <authorList>
            <person name="Mesny F."/>
            <person name="Miyauchi S."/>
            <person name="Thiergart T."/>
            <person name="Pickel B."/>
            <person name="Atanasova L."/>
            <person name="Karlsson M."/>
            <person name="Huettel B."/>
            <person name="Barry K.W."/>
            <person name="Haridas S."/>
            <person name="Chen C."/>
            <person name="Bauer D."/>
            <person name="Andreopoulos W."/>
            <person name="Pangilinan J."/>
            <person name="LaButti K."/>
            <person name="Riley R."/>
            <person name="Lipzen A."/>
            <person name="Clum A."/>
            <person name="Drula E."/>
            <person name="Henrissat B."/>
            <person name="Kohler A."/>
            <person name="Grigoriev I.V."/>
            <person name="Martin F.M."/>
            <person name="Hacquard S."/>
        </authorList>
    </citation>
    <scope>NUCLEOTIDE SEQUENCE [LARGE SCALE GENOMIC DNA]</scope>
    <source>
        <strain evidence="3 4">MPI-CAGE-CH-0241</strain>
    </source>
</reference>